<gene>
    <name evidence="2" type="ORF">GCM10009539_01840</name>
</gene>
<evidence type="ECO:0000313" key="3">
    <source>
        <dbReference type="Proteomes" id="UP001500967"/>
    </source>
</evidence>
<protein>
    <submittedName>
        <fullName evidence="2">Uncharacterized protein</fullName>
    </submittedName>
</protein>
<accession>A0ABN0TF56</accession>
<sequence length="89" mass="9798">MFRPEALRADPLRPEALLVDPPRPEALLVVAPRPEELPDVLRVDVDRLEPPVRFAAERPVDPDRAAAPPLSADFPDAAEPRPRPEPAAD</sequence>
<name>A0ABN0TF56_9ACTN</name>
<feature type="compositionally biased region" description="Low complexity" evidence="1">
    <location>
        <begin position="65"/>
        <end position="77"/>
    </location>
</feature>
<feature type="compositionally biased region" description="Basic and acidic residues" evidence="1">
    <location>
        <begin position="78"/>
        <end position="89"/>
    </location>
</feature>
<feature type="compositionally biased region" description="Basic and acidic residues" evidence="1">
    <location>
        <begin position="54"/>
        <end position="64"/>
    </location>
</feature>
<comment type="caution">
    <text evidence="2">The sequence shown here is derived from an EMBL/GenBank/DDBJ whole genome shotgun (WGS) entry which is preliminary data.</text>
</comment>
<reference evidence="2 3" key="1">
    <citation type="journal article" date="2019" name="Int. J. Syst. Evol. Microbiol.">
        <title>The Global Catalogue of Microorganisms (GCM) 10K type strain sequencing project: providing services to taxonomists for standard genome sequencing and annotation.</title>
        <authorList>
            <consortium name="The Broad Institute Genomics Platform"/>
            <consortium name="The Broad Institute Genome Sequencing Center for Infectious Disease"/>
            <person name="Wu L."/>
            <person name="Ma J."/>
        </authorList>
    </citation>
    <scope>NUCLEOTIDE SEQUENCE [LARGE SCALE GENOMIC DNA]</scope>
    <source>
        <strain evidence="2 3">JCM 10425</strain>
    </source>
</reference>
<feature type="region of interest" description="Disordered" evidence="1">
    <location>
        <begin position="54"/>
        <end position="89"/>
    </location>
</feature>
<dbReference type="EMBL" id="BAAAGX010000001">
    <property type="protein sequence ID" value="GAA0220179.1"/>
    <property type="molecule type" value="Genomic_DNA"/>
</dbReference>
<proteinExistence type="predicted"/>
<evidence type="ECO:0000313" key="2">
    <source>
        <dbReference type="EMBL" id="GAA0220179.1"/>
    </source>
</evidence>
<dbReference type="Proteomes" id="UP001500967">
    <property type="component" value="Unassembled WGS sequence"/>
</dbReference>
<evidence type="ECO:0000256" key="1">
    <source>
        <dbReference type="SAM" id="MobiDB-lite"/>
    </source>
</evidence>
<organism evidence="2 3">
    <name type="scientific">Cryptosporangium japonicum</name>
    <dbReference type="NCBI Taxonomy" id="80872"/>
    <lineage>
        <taxon>Bacteria</taxon>
        <taxon>Bacillati</taxon>
        <taxon>Actinomycetota</taxon>
        <taxon>Actinomycetes</taxon>
        <taxon>Cryptosporangiales</taxon>
        <taxon>Cryptosporangiaceae</taxon>
        <taxon>Cryptosporangium</taxon>
    </lineage>
</organism>
<keyword evidence="3" id="KW-1185">Reference proteome</keyword>